<dbReference type="GO" id="GO:0009507">
    <property type="term" value="C:chloroplast"/>
    <property type="evidence" value="ECO:0007669"/>
    <property type="project" value="UniProtKB-SubCell"/>
</dbReference>
<dbReference type="SUPFAM" id="SSF53137">
    <property type="entry name" value="Translational machinery components"/>
    <property type="match status" value="1"/>
</dbReference>
<dbReference type="InterPro" id="IPR001971">
    <property type="entry name" value="Ribosomal_uS11"/>
</dbReference>
<evidence type="ECO:0000256" key="1">
    <source>
        <dbReference type="ARBA" id="ARBA00004229"/>
    </source>
</evidence>
<reference evidence="5" key="1">
    <citation type="submission" date="2015-12" db="EMBL/GenBank/DDBJ databases">
        <title>Complete organellar genomes of the endangered brown algae Coccophora langsdorfii.</title>
        <authorList>
            <person name="Graf L."/>
        </authorList>
    </citation>
    <scope>NUCLEOTIDE SEQUENCE</scope>
</reference>
<gene>
    <name evidence="5" type="primary">rps11</name>
</gene>
<comment type="subcellular location">
    <subcellularLocation>
        <location evidence="1">Plastid</location>
        <location evidence="1">Chloroplast</location>
    </subcellularLocation>
</comment>
<keyword evidence="5" id="KW-0496">Mitochondrion</keyword>
<accession>A0A1L2F1H9</accession>
<dbReference type="InterPro" id="IPR036967">
    <property type="entry name" value="Ribosomal_uS11_sf"/>
</dbReference>
<dbReference type="AlphaFoldDB" id="A0A1L2F1H9"/>
<proteinExistence type="inferred from homology"/>
<sequence>MLVNNRSFVEKLFKLKLFTSFSKKGIKKYGFLLENTRGIRSLSIQSRGLGLIYLKSTKRNIFCTLVDYASKTVKSSCSLRVPVYKNEFNERENLYTRGLLLGKLFGNKIISLGYKKIIVYVAGTSKGRSGVVRSFSRLGIDIYSIVLITRTAHNGCRPVKRRRKKLRTKVRGFK</sequence>
<dbReference type="GeneID" id="30685394"/>
<keyword evidence="3 5" id="KW-0689">Ribosomal protein</keyword>
<protein>
    <submittedName>
        <fullName evidence="5">Ribosomal protein S11</fullName>
    </submittedName>
</protein>
<organism evidence="5">
    <name type="scientific">Coccophora langsdorfii</name>
    <dbReference type="NCBI Taxonomy" id="74099"/>
    <lineage>
        <taxon>Eukaryota</taxon>
        <taxon>Sar</taxon>
        <taxon>Stramenopiles</taxon>
        <taxon>Ochrophyta</taxon>
        <taxon>PX clade</taxon>
        <taxon>Phaeophyceae</taxon>
        <taxon>Fucales</taxon>
        <taxon>Sargassaceae</taxon>
        <taxon>Coccophora</taxon>
    </lineage>
</organism>
<evidence type="ECO:0000256" key="2">
    <source>
        <dbReference type="ARBA" id="ARBA00006194"/>
    </source>
</evidence>
<dbReference type="GO" id="GO:1990904">
    <property type="term" value="C:ribonucleoprotein complex"/>
    <property type="evidence" value="ECO:0007669"/>
    <property type="project" value="UniProtKB-KW"/>
</dbReference>
<comment type="similarity">
    <text evidence="2">Belongs to the universal ribosomal protein uS11 family.</text>
</comment>
<dbReference type="Pfam" id="PF00411">
    <property type="entry name" value="Ribosomal_S11"/>
    <property type="match status" value="1"/>
</dbReference>
<dbReference type="EMBL" id="KU255794">
    <property type="protein sequence ID" value="ANS72195.1"/>
    <property type="molecule type" value="Genomic_DNA"/>
</dbReference>
<dbReference type="GO" id="GO:0005840">
    <property type="term" value="C:ribosome"/>
    <property type="evidence" value="ECO:0007669"/>
    <property type="project" value="UniProtKB-KW"/>
</dbReference>
<keyword evidence="4" id="KW-0687">Ribonucleoprotein</keyword>
<dbReference type="Gene3D" id="3.30.420.80">
    <property type="entry name" value="Ribosomal protein S11"/>
    <property type="match status" value="1"/>
</dbReference>
<dbReference type="HAMAP" id="MF_01310">
    <property type="entry name" value="Ribosomal_uS11"/>
    <property type="match status" value="1"/>
</dbReference>
<name>A0A1L2F1H9_9PHAE</name>
<dbReference type="GO" id="GO:0006412">
    <property type="term" value="P:translation"/>
    <property type="evidence" value="ECO:0007669"/>
    <property type="project" value="InterPro"/>
</dbReference>
<dbReference type="GO" id="GO:0003735">
    <property type="term" value="F:structural constituent of ribosome"/>
    <property type="evidence" value="ECO:0007669"/>
    <property type="project" value="InterPro"/>
</dbReference>
<evidence type="ECO:0000313" key="5">
    <source>
        <dbReference type="EMBL" id="ANS72195.1"/>
    </source>
</evidence>
<dbReference type="RefSeq" id="YP_009330423.1">
    <property type="nucleotide sequence ID" value="NC_032287.1"/>
</dbReference>
<geneLocation type="mitochondrion" evidence="5"/>
<evidence type="ECO:0000256" key="4">
    <source>
        <dbReference type="ARBA" id="ARBA00023274"/>
    </source>
</evidence>
<evidence type="ECO:0000256" key="3">
    <source>
        <dbReference type="ARBA" id="ARBA00022980"/>
    </source>
</evidence>